<feature type="domain" description="Catalase core" evidence="8">
    <location>
        <begin position="20"/>
        <end position="73"/>
    </location>
</feature>
<dbReference type="GO" id="GO:0005777">
    <property type="term" value="C:peroxisome"/>
    <property type="evidence" value="ECO:0007669"/>
    <property type="project" value="TreeGrafter"/>
</dbReference>
<keyword evidence="4" id="KW-0479">Metal-binding</keyword>
<evidence type="ECO:0000256" key="6">
    <source>
        <dbReference type="ARBA" id="ARBA00023004"/>
    </source>
</evidence>
<dbReference type="GO" id="GO:0042542">
    <property type="term" value="P:response to hydrogen peroxide"/>
    <property type="evidence" value="ECO:0007669"/>
    <property type="project" value="TreeGrafter"/>
</dbReference>
<dbReference type="InterPro" id="IPR011614">
    <property type="entry name" value="Catalase_core"/>
</dbReference>
<accession>A0A9D4CDV7</accession>
<keyword evidence="7" id="KW-0376">Hydrogen peroxide</keyword>
<dbReference type="Pfam" id="PF00199">
    <property type="entry name" value="Catalase"/>
    <property type="match status" value="1"/>
</dbReference>
<evidence type="ECO:0000256" key="2">
    <source>
        <dbReference type="ARBA" id="ARBA00022559"/>
    </source>
</evidence>
<keyword evidence="3" id="KW-0349">Heme</keyword>
<protein>
    <recommendedName>
        <fullName evidence="8">Catalase core domain-containing protein</fullName>
    </recommendedName>
</protein>
<gene>
    <name evidence="9" type="ORF">DPMN_064833</name>
</gene>
<evidence type="ECO:0000256" key="1">
    <source>
        <dbReference type="ARBA" id="ARBA00005329"/>
    </source>
</evidence>
<dbReference type="SUPFAM" id="SSF56634">
    <property type="entry name" value="Heme-dependent catalase-like"/>
    <property type="match status" value="1"/>
</dbReference>
<dbReference type="PANTHER" id="PTHR11465">
    <property type="entry name" value="CATALASE"/>
    <property type="match status" value="1"/>
</dbReference>
<dbReference type="PROSITE" id="PS00438">
    <property type="entry name" value="CATALASE_2"/>
    <property type="match status" value="1"/>
</dbReference>
<evidence type="ECO:0000313" key="9">
    <source>
        <dbReference type="EMBL" id="KAH3721884.1"/>
    </source>
</evidence>
<dbReference type="GO" id="GO:0020037">
    <property type="term" value="F:heme binding"/>
    <property type="evidence" value="ECO:0007669"/>
    <property type="project" value="InterPro"/>
</dbReference>
<dbReference type="InterPro" id="IPR020835">
    <property type="entry name" value="Catalase_sf"/>
</dbReference>
<name>A0A9D4CDV7_DREPO</name>
<evidence type="ECO:0000256" key="7">
    <source>
        <dbReference type="ARBA" id="ARBA00023324"/>
    </source>
</evidence>
<reference evidence="9" key="2">
    <citation type="submission" date="2020-11" db="EMBL/GenBank/DDBJ databases">
        <authorList>
            <person name="McCartney M.A."/>
            <person name="Auch B."/>
            <person name="Kono T."/>
            <person name="Mallez S."/>
            <person name="Becker A."/>
            <person name="Gohl D.M."/>
            <person name="Silverstein K.A.T."/>
            <person name="Koren S."/>
            <person name="Bechman K.B."/>
            <person name="Herman A."/>
            <person name="Abrahante J.E."/>
            <person name="Garbe J."/>
        </authorList>
    </citation>
    <scope>NUCLEOTIDE SEQUENCE</scope>
    <source>
        <strain evidence="9">Duluth1</strain>
        <tissue evidence="9">Whole animal</tissue>
    </source>
</reference>
<keyword evidence="10" id="KW-1185">Reference proteome</keyword>
<evidence type="ECO:0000313" key="10">
    <source>
        <dbReference type="Proteomes" id="UP000828390"/>
    </source>
</evidence>
<evidence type="ECO:0000256" key="4">
    <source>
        <dbReference type="ARBA" id="ARBA00022723"/>
    </source>
</evidence>
<reference evidence="9" key="1">
    <citation type="journal article" date="2019" name="bioRxiv">
        <title>The Genome of the Zebra Mussel, Dreissena polymorpha: A Resource for Invasive Species Research.</title>
        <authorList>
            <person name="McCartney M.A."/>
            <person name="Auch B."/>
            <person name="Kono T."/>
            <person name="Mallez S."/>
            <person name="Zhang Y."/>
            <person name="Obille A."/>
            <person name="Becker A."/>
            <person name="Abrahante J.E."/>
            <person name="Garbe J."/>
            <person name="Badalamenti J.P."/>
            <person name="Herman A."/>
            <person name="Mangelson H."/>
            <person name="Liachko I."/>
            <person name="Sullivan S."/>
            <person name="Sone E.D."/>
            <person name="Koren S."/>
            <person name="Silverstein K.A.T."/>
            <person name="Beckman K.B."/>
            <person name="Gohl D.M."/>
        </authorList>
    </citation>
    <scope>NUCLEOTIDE SEQUENCE</scope>
    <source>
        <strain evidence="9">Duluth1</strain>
        <tissue evidence="9">Whole animal</tissue>
    </source>
</reference>
<dbReference type="GO" id="GO:0046872">
    <property type="term" value="F:metal ion binding"/>
    <property type="evidence" value="ECO:0007669"/>
    <property type="project" value="UniProtKB-KW"/>
</dbReference>
<organism evidence="9 10">
    <name type="scientific">Dreissena polymorpha</name>
    <name type="common">Zebra mussel</name>
    <name type="synonym">Mytilus polymorpha</name>
    <dbReference type="NCBI Taxonomy" id="45954"/>
    <lineage>
        <taxon>Eukaryota</taxon>
        <taxon>Metazoa</taxon>
        <taxon>Spiralia</taxon>
        <taxon>Lophotrochozoa</taxon>
        <taxon>Mollusca</taxon>
        <taxon>Bivalvia</taxon>
        <taxon>Autobranchia</taxon>
        <taxon>Heteroconchia</taxon>
        <taxon>Euheterodonta</taxon>
        <taxon>Imparidentia</taxon>
        <taxon>Neoheterodontei</taxon>
        <taxon>Myida</taxon>
        <taxon>Dreissenoidea</taxon>
        <taxon>Dreissenidae</taxon>
        <taxon>Dreissena</taxon>
    </lineage>
</organism>
<dbReference type="PANTHER" id="PTHR11465:SF9">
    <property type="entry name" value="CATALASE"/>
    <property type="match status" value="1"/>
</dbReference>
<comment type="similarity">
    <text evidence="1">Belongs to the catalase family.</text>
</comment>
<keyword evidence="6" id="KW-0408">Iron</keyword>
<sequence>MGMTINTRIPIYLQSPDTLTTGIGSPVGDKNASMTVGPRGTLLMQDFVYTDEMAHFNRERIPERVVHAKGGGNQDY</sequence>
<dbReference type="Proteomes" id="UP000828390">
    <property type="component" value="Unassembled WGS sequence"/>
</dbReference>
<evidence type="ECO:0000256" key="3">
    <source>
        <dbReference type="ARBA" id="ARBA00022617"/>
    </source>
</evidence>
<dbReference type="GO" id="GO:0004096">
    <property type="term" value="F:catalase activity"/>
    <property type="evidence" value="ECO:0007669"/>
    <property type="project" value="InterPro"/>
</dbReference>
<dbReference type="EMBL" id="JAIWYP010000013">
    <property type="protein sequence ID" value="KAH3721884.1"/>
    <property type="molecule type" value="Genomic_DNA"/>
</dbReference>
<evidence type="ECO:0000256" key="5">
    <source>
        <dbReference type="ARBA" id="ARBA00023002"/>
    </source>
</evidence>
<dbReference type="GO" id="GO:0005739">
    <property type="term" value="C:mitochondrion"/>
    <property type="evidence" value="ECO:0007669"/>
    <property type="project" value="TreeGrafter"/>
</dbReference>
<dbReference type="InterPro" id="IPR024708">
    <property type="entry name" value="Catalase_AS"/>
</dbReference>
<dbReference type="GO" id="GO:0042744">
    <property type="term" value="P:hydrogen peroxide catabolic process"/>
    <property type="evidence" value="ECO:0007669"/>
    <property type="project" value="UniProtKB-KW"/>
</dbReference>
<dbReference type="AlphaFoldDB" id="A0A9D4CDV7"/>
<evidence type="ECO:0000259" key="8">
    <source>
        <dbReference type="Pfam" id="PF00199"/>
    </source>
</evidence>
<dbReference type="InterPro" id="IPR018028">
    <property type="entry name" value="Catalase"/>
</dbReference>
<keyword evidence="2" id="KW-0575">Peroxidase</keyword>
<keyword evidence="5" id="KW-0560">Oxidoreductase</keyword>
<comment type="caution">
    <text evidence="9">The sequence shown here is derived from an EMBL/GenBank/DDBJ whole genome shotgun (WGS) entry which is preliminary data.</text>
</comment>
<proteinExistence type="inferred from homology"/>
<dbReference type="Gene3D" id="2.40.180.10">
    <property type="entry name" value="Catalase core domain"/>
    <property type="match status" value="1"/>
</dbReference>
<dbReference type="PROSITE" id="PS51402">
    <property type="entry name" value="CATALASE_3"/>
    <property type="match status" value="1"/>
</dbReference>